<dbReference type="AlphaFoldDB" id="A0A1B6FPI0"/>
<sequence>KIVDVVTQLLRRRLPKANKMVENLVNIELAYINTKHPDFNQDLLEIFQSTSWNHRSFEFNEIPSQTVAEKQAIKDAEQNAIAVVENRQIPITWFSMMPKIGDKKLKNVQDEQML</sequence>
<name>A0A1B6FPI0_9HEMI</name>
<dbReference type="EMBL" id="GECZ01017846">
    <property type="protein sequence ID" value="JAS51923.1"/>
    <property type="molecule type" value="Transcribed_RNA"/>
</dbReference>
<organism evidence="2">
    <name type="scientific">Cuerna arida</name>
    <dbReference type="NCBI Taxonomy" id="1464854"/>
    <lineage>
        <taxon>Eukaryota</taxon>
        <taxon>Metazoa</taxon>
        <taxon>Ecdysozoa</taxon>
        <taxon>Arthropoda</taxon>
        <taxon>Hexapoda</taxon>
        <taxon>Insecta</taxon>
        <taxon>Pterygota</taxon>
        <taxon>Neoptera</taxon>
        <taxon>Paraneoptera</taxon>
        <taxon>Hemiptera</taxon>
        <taxon>Auchenorrhyncha</taxon>
        <taxon>Membracoidea</taxon>
        <taxon>Cicadellidae</taxon>
        <taxon>Cicadellinae</taxon>
        <taxon>Proconiini</taxon>
        <taxon>Cuerna</taxon>
    </lineage>
</organism>
<feature type="non-terminal residue" evidence="2">
    <location>
        <position position="114"/>
    </location>
</feature>
<protein>
    <recommendedName>
        <fullName evidence="1">Dynamin stalk domain-containing protein</fullName>
    </recommendedName>
</protein>
<gene>
    <name evidence="2" type="ORF">g.3432</name>
</gene>
<evidence type="ECO:0000313" key="2">
    <source>
        <dbReference type="EMBL" id="JAS51923.1"/>
    </source>
</evidence>
<dbReference type="InterPro" id="IPR000375">
    <property type="entry name" value="Dynamin_stalk"/>
</dbReference>
<proteinExistence type="predicted"/>
<accession>A0A1B6FPI0</accession>
<feature type="non-terminal residue" evidence="2">
    <location>
        <position position="1"/>
    </location>
</feature>
<dbReference type="Gene3D" id="1.20.120.1240">
    <property type="entry name" value="Dynamin, middle domain"/>
    <property type="match status" value="1"/>
</dbReference>
<reference evidence="2" key="1">
    <citation type="submission" date="2015-11" db="EMBL/GenBank/DDBJ databases">
        <title>De novo transcriptome assembly of four potential Pierce s Disease insect vectors from Arizona vineyards.</title>
        <authorList>
            <person name="Tassone E.E."/>
        </authorList>
    </citation>
    <scope>NUCLEOTIDE SEQUENCE</scope>
</reference>
<dbReference type="Pfam" id="PF01031">
    <property type="entry name" value="Dynamin_M"/>
    <property type="match status" value="1"/>
</dbReference>
<feature type="domain" description="Dynamin stalk" evidence="1">
    <location>
        <begin position="2"/>
        <end position="43"/>
    </location>
</feature>
<evidence type="ECO:0000259" key="1">
    <source>
        <dbReference type="Pfam" id="PF01031"/>
    </source>
</evidence>